<dbReference type="SUPFAM" id="SSF50129">
    <property type="entry name" value="GroES-like"/>
    <property type="match status" value="1"/>
</dbReference>
<dbReference type="InterPro" id="IPR020843">
    <property type="entry name" value="ER"/>
</dbReference>
<dbReference type="GO" id="GO:0008270">
    <property type="term" value="F:zinc ion binding"/>
    <property type="evidence" value="ECO:0007669"/>
    <property type="project" value="InterPro"/>
</dbReference>
<dbReference type="InterPro" id="IPR002364">
    <property type="entry name" value="Quin_OxRdtase/zeta-crystal_CS"/>
</dbReference>
<reference evidence="2 3" key="1">
    <citation type="journal article" date="2015" name="Genome Announc.">
        <title>Expanding the biotechnology potential of lactobacilli through comparative genomics of 213 strains and associated genera.</title>
        <authorList>
            <person name="Sun Z."/>
            <person name="Harris H.M."/>
            <person name="McCann A."/>
            <person name="Guo C."/>
            <person name="Argimon S."/>
            <person name="Zhang W."/>
            <person name="Yang X."/>
            <person name="Jeffery I.B."/>
            <person name="Cooney J.C."/>
            <person name="Kagawa T.F."/>
            <person name="Liu W."/>
            <person name="Song Y."/>
            <person name="Salvetti E."/>
            <person name="Wrobel A."/>
            <person name="Rasinkangas P."/>
            <person name="Parkhill J."/>
            <person name="Rea M.C."/>
            <person name="O'Sullivan O."/>
            <person name="Ritari J."/>
            <person name="Douillard F.P."/>
            <person name="Paul Ross R."/>
            <person name="Yang R."/>
            <person name="Briner A.E."/>
            <person name="Felis G.E."/>
            <person name="de Vos W.M."/>
            <person name="Barrangou R."/>
            <person name="Klaenhammer T.R."/>
            <person name="Caufield P.W."/>
            <person name="Cui Y."/>
            <person name="Zhang H."/>
            <person name="O'Toole P.W."/>
        </authorList>
    </citation>
    <scope>NUCLEOTIDE SEQUENCE [LARGE SCALE GENOMIC DNA]</scope>
    <source>
        <strain evidence="2 3">DSM 21376</strain>
    </source>
</reference>
<protein>
    <submittedName>
        <fullName evidence="2">Oxidoreductase</fullName>
    </submittedName>
</protein>
<dbReference type="Proteomes" id="UP000050961">
    <property type="component" value="Unassembled WGS sequence"/>
</dbReference>
<dbReference type="SUPFAM" id="SSF51735">
    <property type="entry name" value="NAD(P)-binding Rossmann-fold domains"/>
    <property type="match status" value="1"/>
</dbReference>
<dbReference type="PATRIC" id="fig|1423806.3.peg.233"/>
<dbReference type="PANTHER" id="PTHR44013:SF1">
    <property type="entry name" value="ZINC-TYPE ALCOHOL DEHYDROGENASE-LIKE PROTEIN C16A3.02C"/>
    <property type="match status" value="1"/>
</dbReference>
<dbReference type="InterPro" id="IPR036291">
    <property type="entry name" value="NAD(P)-bd_dom_sf"/>
</dbReference>
<dbReference type="CDD" id="cd05289">
    <property type="entry name" value="MDR_like_2"/>
    <property type="match status" value="1"/>
</dbReference>
<organism evidence="2 3">
    <name type="scientific">Liquorilactobacillus sucicola DSM 21376 = JCM 15457</name>
    <dbReference type="NCBI Taxonomy" id="1423806"/>
    <lineage>
        <taxon>Bacteria</taxon>
        <taxon>Bacillati</taxon>
        <taxon>Bacillota</taxon>
        <taxon>Bacilli</taxon>
        <taxon>Lactobacillales</taxon>
        <taxon>Lactobacillaceae</taxon>
        <taxon>Liquorilactobacillus</taxon>
    </lineage>
</organism>
<comment type="caution">
    <text evidence="2">The sequence shown here is derived from an EMBL/GenBank/DDBJ whole genome shotgun (WGS) entry which is preliminary data.</text>
</comment>
<dbReference type="STRING" id="1423806.FD15_GL000230"/>
<dbReference type="InterPro" id="IPR011032">
    <property type="entry name" value="GroES-like_sf"/>
</dbReference>
<dbReference type="Pfam" id="PF13602">
    <property type="entry name" value="ADH_zinc_N_2"/>
    <property type="match status" value="1"/>
</dbReference>
<dbReference type="Gene3D" id="3.40.50.720">
    <property type="entry name" value="NAD(P)-binding Rossmann-like Domain"/>
    <property type="match status" value="1"/>
</dbReference>
<evidence type="ECO:0000313" key="3">
    <source>
        <dbReference type="Proteomes" id="UP000050961"/>
    </source>
</evidence>
<dbReference type="PROSITE" id="PS01162">
    <property type="entry name" value="QOR_ZETA_CRYSTAL"/>
    <property type="match status" value="1"/>
</dbReference>
<sequence>MKKETKLMKAIVIDEYGSAEKLHEAELEVPQIAADEVLVKVVATSINPIDWKARQGMLKAMFNWSFPVVLGWDLAGIITEVGKDVTSFKIGDEVFARPDIYQDGKRGTYAEFAAVKEDKLALKPERVSFEEAAAIPLAGLTAWQVVVDQLKVKKGEKILIQAGAGGVGIFAIQIAKYLGAYVATTASPKNNELLRRLGADVVIDYHTTSVKDVLKDYDAVFDTIDQIDEGLSILKPEGRLVTIAGQPTEKQQAGTQSVSAWWLQPNGKELSDLGKLVEQGKVKVIIDSTFDLSANGLREAHKRSESHHAQGKIVIKN</sequence>
<gene>
    <name evidence="2" type="ORF">FD15_GL000230</name>
</gene>
<dbReference type="PANTHER" id="PTHR44013">
    <property type="entry name" value="ZINC-TYPE ALCOHOL DEHYDROGENASE-LIKE PROTEIN C16A3.02C"/>
    <property type="match status" value="1"/>
</dbReference>
<dbReference type="EMBL" id="AYZF01000008">
    <property type="protein sequence ID" value="KRN06677.1"/>
    <property type="molecule type" value="Genomic_DNA"/>
</dbReference>
<dbReference type="GO" id="GO:0016491">
    <property type="term" value="F:oxidoreductase activity"/>
    <property type="evidence" value="ECO:0007669"/>
    <property type="project" value="InterPro"/>
</dbReference>
<accession>A0A0R2DY62</accession>
<dbReference type="SMART" id="SM00829">
    <property type="entry name" value="PKS_ER"/>
    <property type="match status" value="1"/>
</dbReference>
<feature type="domain" description="Enoyl reductase (ER)" evidence="1">
    <location>
        <begin position="17"/>
        <end position="315"/>
    </location>
</feature>
<evidence type="ECO:0000313" key="2">
    <source>
        <dbReference type="EMBL" id="KRN06677.1"/>
    </source>
</evidence>
<evidence type="ECO:0000259" key="1">
    <source>
        <dbReference type="SMART" id="SM00829"/>
    </source>
</evidence>
<dbReference type="Pfam" id="PF08240">
    <property type="entry name" value="ADH_N"/>
    <property type="match status" value="1"/>
</dbReference>
<keyword evidence="3" id="KW-1185">Reference proteome</keyword>
<dbReference type="InterPro" id="IPR052733">
    <property type="entry name" value="Chloroplast_QOR"/>
</dbReference>
<dbReference type="AlphaFoldDB" id="A0A0R2DY62"/>
<dbReference type="Gene3D" id="3.90.180.10">
    <property type="entry name" value="Medium-chain alcohol dehydrogenases, catalytic domain"/>
    <property type="match status" value="1"/>
</dbReference>
<dbReference type="InterPro" id="IPR013154">
    <property type="entry name" value="ADH-like_N"/>
</dbReference>
<name>A0A0R2DY62_9LACO</name>
<proteinExistence type="predicted"/>
<dbReference type="eggNOG" id="COG0604">
    <property type="taxonomic scope" value="Bacteria"/>
</dbReference>